<dbReference type="GO" id="GO:0003677">
    <property type="term" value="F:DNA binding"/>
    <property type="evidence" value="ECO:0007669"/>
    <property type="project" value="UniProtKB-KW"/>
</dbReference>
<dbReference type="Gene3D" id="1.10.260.40">
    <property type="entry name" value="lambda repressor-like DNA-binding domains"/>
    <property type="match status" value="1"/>
</dbReference>
<keyword evidence="1" id="KW-0238">DNA-binding</keyword>
<feature type="domain" description="HTH cro/C1-type" evidence="2">
    <location>
        <begin position="7"/>
        <end position="61"/>
    </location>
</feature>
<dbReference type="Pfam" id="PF01381">
    <property type="entry name" value="HTH_3"/>
    <property type="match status" value="1"/>
</dbReference>
<dbReference type="CDD" id="cd00093">
    <property type="entry name" value="HTH_XRE"/>
    <property type="match status" value="1"/>
</dbReference>
<evidence type="ECO:0000256" key="1">
    <source>
        <dbReference type="ARBA" id="ARBA00023125"/>
    </source>
</evidence>
<dbReference type="AlphaFoldDB" id="A0A7X3MI96"/>
<dbReference type="EMBL" id="WUQX01000001">
    <property type="protein sequence ID" value="MXP76909.1"/>
    <property type="molecule type" value="Genomic_DNA"/>
</dbReference>
<reference evidence="3 4" key="1">
    <citation type="submission" date="2019-12" db="EMBL/GenBank/DDBJ databases">
        <title>Sporaefaciens musculi gen. nov., sp. nov., a novel bacterium isolated from the caecum of an obese mouse.</title>
        <authorList>
            <person name="Rasmussen T.S."/>
            <person name="Streidl T."/>
            <person name="Hitch T.C.A."/>
            <person name="Wortmann E."/>
            <person name="Deptula P."/>
            <person name="Hansen M."/>
            <person name="Nielsen D.S."/>
            <person name="Clavel T."/>
            <person name="Vogensen F.K."/>
        </authorList>
    </citation>
    <scope>NUCLEOTIDE SEQUENCE [LARGE SCALE GENOMIC DNA]</scope>
    <source>
        <strain evidence="3 4">WCA-9-b2</strain>
    </source>
</reference>
<dbReference type="SMART" id="SM00530">
    <property type="entry name" value="HTH_XRE"/>
    <property type="match status" value="1"/>
</dbReference>
<evidence type="ECO:0000259" key="2">
    <source>
        <dbReference type="PROSITE" id="PS50943"/>
    </source>
</evidence>
<evidence type="ECO:0000313" key="4">
    <source>
        <dbReference type="Proteomes" id="UP000460412"/>
    </source>
</evidence>
<accession>A0A7X3MI96</accession>
<sequence length="128" mass="14950">MAFAEKLKALRHKYNMTQEYVAEHMNLSRTTIAGYESKNRKPSHENLFAFARFFHVTVDYLLSDSEPSYISPEEAQTMPEDAQELLIRYRRLPIRLKKDLLRQLRLLEVQDGIGIAKTADAISENRSY</sequence>
<dbReference type="PANTHER" id="PTHR46558:SF11">
    <property type="entry name" value="HTH-TYPE TRANSCRIPTIONAL REGULATOR XRE"/>
    <property type="match status" value="1"/>
</dbReference>
<dbReference type="PROSITE" id="PS50943">
    <property type="entry name" value="HTH_CROC1"/>
    <property type="match status" value="1"/>
</dbReference>
<comment type="caution">
    <text evidence="3">The sequence shown here is derived from an EMBL/GenBank/DDBJ whole genome shotgun (WGS) entry which is preliminary data.</text>
</comment>
<keyword evidence="4" id="KW-1185">Reference proteome</keyword>
<name>A0A7X3MI96_9FIRM</name>
<dbReference type="SUPFAM" id="SSF47413">
    <property type="entry name" value="lambda repressor-like DNA-binding domains"/>
    <property type="match status" value="1"/>
</dbReference>
<dbReference type="PANTHER" id="PTHR46558">
    <property type="entry name" value="TRACRIPTIONAL REGULATORY PROTEIN-RELATED-RELATED"/>
    <property type="match status" value="1"/>
</dbReference>
<protein>
    <submittedName>
        <fullName evidence="3">Helix-turn-helix domain-containing protein</fullName>
    </submittedName>
</protein>
<dbReference type="RefSeq" id="WP_159751953.1">
    <property type="nucleotide sequence ID" value="NZ_CASSPE010000132.1"/>
</dbReference>
<organism evidence="3 4">
    <name type="scientific">Sporofaciens musculi</name>
    <dbReference type="NCBI Taxonomy" id="2681861"/>
    <lineage>
        <taxon>Bacteria</taxon>
        <taxon>Bacillati</taxon>
        <taxon>Bacillota</taxon>
        <taxon>Clostridia</taxon>
        <taxon>Lachnospirales</taxon>
        <taxon>Lachnospiraceae</taxon>
        <taxon>Sporofaciens</taxon>
    </lineage>
</organism>
<dbReference type="InterPro" id="IPR001387">
    <property type="entry name" value="Cro/C1-type_HTH"/>
</dbReference>
<dbReference type="InterPro" id="IPR010982">
    <property type="entry name" value="Lambda_DNA-bd_dom_sf"/>
</dbReference>
<proteinExistence type="predicted"/>
<dbReference type="Proteomes" id="UP000460412">
    <property type="component" value="Unassembled WGS sequence"/>
</dbReference>
<gene>
    <name evidence="3" type="ORF">GN277_16420</name>
</gene>
<evidence type="ECO:0000313" key="3">
    <source>
        <dbReference type="EMBL" id="MXP76909.1"/>
    </source>
</evidence>